<proteinExistence type="predicted"/>
<protein>
    <submittedName>
        <fullName evidence="1">Uncharacterized protein</fullName>
    </submittedName>
</protein>
<reference evidence="2" key="1">
    <citation type="submission" date="2009-01" db="EMBL/GenBank/DDBJ databases">
        <title>Complete sequence of plasmid 3 of Methylobacterium nodulans ORS 2060.</title>
        <authorList>
            <consortium name="US DOE Joint Genome Institute"/>
            <person name="Lucas S."/>
            <person name="Copeland A."/>
            <person name="Lapidus A."/>
            <person name="Glavina del Rio T."/>
            <person name="Dalin E."/>
            <person name="Tice H."/>
            <person name="Bruce D."/>
            <person name="Goodwin L."/>
            <person name="Pitluck S."/>
            <person name="Sims D."/>
            <person name="Brettin T."/>
            <person name="Detter J.C."/>
            <person name="Han C."/>
            <person name="Larimer F."/>
            <person name="Land M."/>
            <person name="Hauser L."/>
            <person name="Kyrpides N."/>
            <person name="Ivanova N."/>
            <person name="Marx C.J."/>
            <person name="Richardson P."/>
        </authorList>
    </citation>
    <scope>NUCLEOTIDE SEQUENCE [LARGE SCALE GENOMIC DNA]</scope>
    <source>
        <strain evidence="2">LMG 21967 / CNCM I-2342 / ORS 2060</strain>
        <plasmid evidence="2">Plasmid pMNOD03</plasmid>
    </source>
</reference>
<evidence type="ECO:0000313" key="2">
    <source>
        <dbReference type="Proteomes" id="UP000008207"/>
    </source>
</evidence>
<dbReference type="OrthoDB" id="7478829at2"/>
<keyword evidence="2" id="KW-1185">Reference proteome</keyword>
<name>B8IXU9_METNO</name>
<dbReference type="RefSeq" id="WP_012634258.1">
    <property type="nucleotide sequence ID" value="NC_011893.1"/>
</dbReference>
<organism evidence="1 2">
    <name type="scientific">Methylobacterium nodulans (strain LMG 21967 / CNCM I-2342 / ORS 2060)</name>
    <dbReference type="NCBI Taxonomy" id="460265"/>
    <lineage>
        <taxon>Bacteria</taxon>
        <taxon>Pseudomonadati</taxon>
        <taxon>Pseudomonadota</taxon>
        <taxon>Alphaproteobacteria</taxon>
        <taxon>Hyphomicrobiales</taxon>
        <taxon>Methylobacteriaceae</taxon>
        <taxon>Methylobacterium</taxon>
    </lineage>
</organism>
<dbReference type="HOGENOM" id="CLU_1382713_0_0_5"/>
<gene>
    <name evidence="1" type="ordered locus">Mnod_8778</name>
</gene>
<dbReference type="KEGG" id="mno:Mnod_8778"/>
<dbReference type="EMBL" id="CP001352">
    <property type="protein sequence ID" value="ACL63239.1"/>
    <property type="molecule type" value="Genomic_DNA"/>
</dbReference>
<dbReference type="Proteomes" id="UP000008207">
    <property type="component" value="Plasmid pMNOD03"/>
</dbReference>
<sequence>MLTYGQMEEVLARVHGVQDVQDTTFRARMKHLSKLGIPVDFKTGEYLKPGKGKRLEYKWSEIFQFVFCLECYQFGLDATWFTNVIKQYGGSINTHLSRITFSLAKSYDIKDEYLVLVPSMMTWSFRKTEDVRFGSDTMQLMYKDDFIKLISENIADRRRICSLNVTETLRLVLEAKKEVVAEAGIGADAGERKAKAV</sequence>
<dbReference type="AlphaFoldDB" id="B8IXU9"/>
<evidence type="ECO:0000313" key="1">
    <source>
        <dbReference type="EMBL" id="ACL63239.1"/>
    </source>
</evidence>
<geneLocation type="plasmid" evidence="1 2">
    <name>pMNOD03</name>
</geneLocation>
<accession>B8IXU9</accession>
<keyword evidence="1" id="KW-0614">Plasmid</keyword>